<keyword evidence="2" id="KW-1185">Reference proteome</keyword>
<proteinExistence type="predicted"/>
<organism evidence="1 2">
    <name type="scientific">Hamiltosporidium tvaerminnensis</name>
    <dbReference type="NCBI Taxonomy" id="1176355"/>
    <lineage>
        <taxon>Eukaryota</taxon>
        <taxon>Fungi</taxon>
        <taxon>Fungi incertae sedis</taxon>
        <taxon>Microsporidia</taxon>
        <taxon>Dubosqiidae</taxon>
        <taxon>Hamiltosporidium</taxon>
    </lineage>
</organism>
<accession>A0A4V2JXE7</accession>
<name>A0A4V2JXE7_9MICR</name>
<dbReference type="Proteomes" id="UP000292282">
    <property type="component" value="Unassembled WGS sequence"/>
</dbReference>
<dbReference type="OrthoDB" id="2199512at2759"/>
<gene>
    <name evidence="1" type="ORF">CWI38_1139p0020</name>
</gene>
<evidence type="ECO:0000313" key="1">
    <source>
        <dbReference type="EMBL" id="TBU11562.1"/>
    </source>
</evidence>
<reference evidence="1 2" key="1">
    <citation type="submission" date="2017-12" db="EMBL/GenBank/DDBJ databases">
        <authorList>
            <person name="Pombert J.-F."/>
            <person name="Haag K.L."/>
            <person name="Ebert D."/>
        </authorList>
    </citation>
    <scope>NUCLEOTIDE SEQUENCE [LARGE SCALE GENOMIC DNA]</scope>
    <source>
        <strain evidence="1">IL-G-3</strain>
    </source>
</reference>
<dbReference type="AlphaFoldDB" id="A0A4V2JXE7"/>
<sequence length="128" mass="14715">MYRLNPQKVIDIVKRCLKIDLVFVEKNGGDGVDSECTKTLYDKGRNMKGESAYLSVTAARSRNISVVAAMNKYSMIYHKIHERAGNREDFKLSIKYIYESCQRQGISTPNFVIDNARIHHYLGSNDYE</sequence>
<protein>
    <submittedName>
        <fullName evidence="1">Uncharacterized protein</fullName>
    </submittedName>
</protein>
<dbReference type="VEuPathDB" id="MicrosporidiaDB:CWI38_1139p0020"/>
<dbReference type="EMBL" id="PITK01001139">
    <property type="protein sequence ID" value="TBU11562.1"/>
    <property type="molecule type" value="Genomic_DNA"/>
</dbReference>
<evidence type="ECO:0000313" key="2">
    <source>
        <dbReference type="Proteomes" id="UP000292282"/>
    </source>
</evidence>
<comment type="caution">
    <text evidence="1">The sequence shown here is derived from an EMBL/GenBank/DDBJ whole genome shotgun (WGS) entry which is preliminary data.</text>
</comment>